<evidence type="ECO:0000259" key="4">
    <source>
        <dbReference type="Pfam" id="PF00149"/>
    </source>
</evidence>
<dbReference type="SUPFAM" id="SSF56300">
    <property type="entry name" value="Metallo-dependent phosphatases"/>
    <property type="match status" value="1"/>
</dbReference>
<evidence type="ECO:0000313" key="5">
    <source>
        <dbReference type="EMBL" id="UXD86858.1"/>
    </source>
</evidence>
<protein>
    <submittedName>
        <fullName evidence="5">Metallophosphoesterase</fullName>
    </submittedName>
</protein>
<feature type="domain" description="Calcineurin-like phosphoesterase" evidence="4">
    <location>
        <begin position="129"/>
        <end position="343"/>
    </location>
</feature>
<dbReference type="InterPro" id="IPR004843">
    <property type="entry name" value="Calcineurin-like_PHP"/>
</dbReference>
<keyword evidence="6" id="KW-1185">Reference proteome</keyword>
<dbReference type="RefSeq" id="WP_260998786.1">
    <property type="nucleotide sequence ID" value="NZ_CP054475.1"/>
</dbReference>
<reference evidence="6" key="1">
    <citation type="submission" date="2020-06" db="EMBL/GenBank/DDBJ databases">
        <title>Thalassolituus marinus alknpb1M-1, a hydrocarbon-degrading bacterium isolated from the deep-sea overlying water using an in-situ strategy from the South China Sea basin.</title>
        <authorList>
            <person name="Dong C."/>
            <person name="Chen Y."/>
            <person name="Shao Z."/>
        </authorList>
    </citation>
    <scope>NUCLEOTIDE SEQUENCE [LARGE SCALE GENOMIC DNA]</scope>
    <source>
        <strain evidence="6">alknpb1M-1</strain>
    </source>
</reference>
<dbReference type="InterPro" id="IPR029052">
    <property type="entry name" value="Metallo-depent_PP-like"/>
</dbReference>
<gene>
    <name evidence="5" type="ORF">HUF19_05105</name>
</gene>
<dbReference type="EMBL" id="CP054475">
    <property type="protein sequence ID" value="UXD86858.1"/>
    <property type="molecule type" value="Genomic_DNA"/>
</dbReference>
<name>A0ABY6A9K0_9GAMM</name>
<organism evidence="5 6">
    <name type="scientific">Thalassolituus hydrocarboniclasticus</name>
    <dbReference type="NCBI Taxonomy" id="2742796"/>
    <lineage>
        <taxon>Bacteria</taxon>
        <taxon>Pseudomonadati</taxon>
        <taxon>Pseudomonadota</taxon>
        <taxon>Gammaproteobacteria</taxon>
        <taxon>Oceanospirillales</taxon>
        <taxon>Oceanospirillaceae</taxon>
        <taxon>Thalassolituus</taxon>
    </lineage>
</organism>
<keyword evidence="1 3" id="KW-0732">Signal</keyword>
<proteinExistence type="predicted"/>
<dbReference type="Proteomes" id="UP001065322">
    <property type="component" value="Chromosome"/>
</dbReference>
<dbReference type="PANTHER" id="PTHR10161:SF14">
    <property type="entry name" value="TARTRATE-RESISTANT ACID PHOSPHATASE TYPE 5"/>
    <property type="match status" value="1"/>
</dbReference>
<evidence type="ECO:0000256" key="1">
    <source>
        <dbReference type="ARBA" id="ARBA00022729"/>
    </source>
</evidence>
<dbReference type="Pfam" id="PF00149">
    <property type="entry name" value="Metallophos"/>
    <property type="match status" value="1"/>
</dbReference>
<dbReference type="Gene3D" id="3.60.21.10">
    <property type="match status" value="1"/>
</dbReference>
<evidence type="ECO:0000256" key="3">
    <source>
        <dbReference type="SAM" id="SignalP"/>
    </source>
</evidence>
<evidence type="ECO:0000313" key="6">
    <source>
        <dbReference type="Proteomes" id="UP001065322"/>
    </source>
</evidence>
<dbReference type="PROSITE" id="PS51257">
    <property type="entry name" value="PROKAR_LIPOPROTEIN"/>
    <property type="match status" value="1"/>
</dbReference>
<accession>A0ABY6A9K0</accession>
<dbReference type="InterPro" id="IPR051558">
    <property type="entry name" value="Metallophosphoesterase_PAP"/>
</dbReference>
<feature type="chain" id="PRO_5046879978" evidence="3">
    <location>
        <begin position="27"/>
        <end position="445"/>
    </location>
</feature>
<dbReference type="PANTHER" id="PTHR10161">
    <property type="entry name" value="TARTRATE-RESISTANT ACID PHOSPHATASE TYPE 5"/>
    <property type="match status" value="1"/>
</dbReference>
<keyword evidence="2" id="KW-0378">Hydrolase</keyword>
<feature type="signal peptide" evidence="3">
    <location>
        <begin position="1"/>
        <end position="26"/>
    </location>
</feature>
<evidence type="ECO:0000256" key="2">
    <source>
        <dbReference type="ARBA" id="ARBA00022801"/>
    </source>
</evidence>
<sequence>MTLRLQFRQKKLRAFVLISTASALLAACQNNPIATAPVVTNDMPVNQLADKESAVSNQQAVAFLAFGDSGYHYDYPKQSSLNNPQTREQFLLSERAAWKKKGLPPADFVAPPMHRLSGTDYVVERTGLNAVAQAMTQYCRSRRCDFSLMLGDNIYPAGGDGSERDEQRFLDILDLPFRQLVSSHDDFRIYGVLGNHDWQTSRAGRDAQIAWASRDENKMVLPQPGFYSFNRGDAEFFVIDTNLLLAGTTVLKDKLNPDGSEKKHNSLEHYADWQKPQGQEKQQLDWLENALKQSSARWKIVAGHHPLWSSGGSKFEEARALRPLLMPMLCEFADLYLAGHEHDLEAHQDDCQQYNGANGKELKPLPIIVSGAAAKQRPIHTPFQAYQKKTYAEYQELWMQGMVWGFAHITLDDDIQVRMITTPNDESGATTEQVMLTFPQRSQQH</sequence>